<dbReference type="Gene3D" id="2.160.20.10">
    <property type="entry name" value="Single-stranded right-handed beta-helix, Pectin lyase-like"/>
    <property type="match status" value="1"/>
</dbReference>
<keyword evidence="4" id="KW-0732">Signal</keyword>
<gene>
    <name evidence="6" type="ORF">F7O44_09730</name>
</gene>
<evidence type="ECO:0000256" key="3">
    <source>
        <dbReference type="SAM" id="MobiDB-lite"/>
    </source>
</evidence>
<dbReference type="AlphaFoldDB" id="A0A7K3M246"/>
<feature type="domain" description="Pectate lyase" evidence="5">
    <location>
        <begin position="120"/>
        <end position="372"/>
    </location>
</feature>
<feature type="region of interest" description="Disordered" evidence="3">
    <location>
        <begin position="47"/>
        <end position="66"/>
    </location>
</feature>
<organism evidence="6 7">
    <name type="scientific">Phytoactinopolyspora mesophila</name>
    <dbReference type="NCBI Taxonomy" id="2650750"/>
    <lineage>
        <taxon>Bacteria</taxon>
        <taxon>Bacillati</taxon>
        <taxon>Actinomycetota</taxon>
        <taxon>Actinomycetes</taxon>
        <taxon>Jiangellales</taxon>
        <taxon>Jiangellaceae</taxon>
        <taxon>Phytoactinopolyspora</taxon>
    </lineage>
</organism>
<dbReference type="InterPro" id="IPR011050">
    <property type="entry name" value="Pectin_lyase_fold/virulence"/>
</dbReference>
<dbReference type="GO" id="GO:0005576">
    <property type="term" value="C:extracellular region"/>
    <property type="evidence" value="ECO:0007669"/>
    <property type="project" value="UniProtKB-SubCell"/>
</dbReference>
<feature type="compositionally biased region" description="Gly residues" evidence="3">
    <location>
        <begin position="49"/>
        <end position="60"/>
    </location>
</feature>
<dbReference type="InterPro" id="IPR002022">
    <property type="entry name" value="Pec_lyase"/>
</dbReference>
<keyword evidence="2" id="KW-0964">Secreted</keyword>
<feature type="signal peptide" evidence="4">
    <location>
        <begin position="1"/>
        <end position="24"/>
    </location>
</feature>
<dbReference type="SUPFAM" id="SSF51126">
    <property type="entry name" value="Pectin lyase-like"/>
    <property type="match status" value="1"/>
</dbReference>
<protein>
    <submittedName>
        <fullName evidence="6">Pectate lyase</fullName>
    </submittedName>
</protein>
<keyword evidence="2" id="KW-0119">Carbohydrate metabolism</keyword>
<evidence type="ECO:0000256" key="1">
    <source>
        <dbReference type="ARBA" id="ARBA00023239"/>
    </source>
</evidence>
<comment type="subcellular location">
    <subcellularLocation>
        <location evidence="2">Secreted</location>
    </subcellularLocation>
</comment>
<keyword evidence="1 2" id="KW-0456">Lyase</keyword>
<dbReference type="Proteomes" id="UP000460435">
    <property type="component" value="Unassembled WGS sequence"/>
</dbReference>
<dbReference type="GO" id="GO:0000272">
    <property type="term" value="P:polysaccharide catabolic process"/>
    <property type="evidence" value="ECO:0007669"/>
    <property type="project" value="UniProtKB-KW"/>
</dbReference>
<evidence type="ECO:0000313" key="6">
    <source>
        <dbReference type="EMBL" id="NDL57349.1"/>
    </source>
</evidence>
<evidence type="ECO:0000256" key="4">
    <source>
        <dbReference type="SAM" id="SignalP"/>
    </source>
</evidence>
<keyword evidence="7" id="KW-1185">Reference proteome</keyword>
<accession>A0A7K3M246</accession>
<comment type="similarity">
    <text evidence="2">Belongs to the polysaccharide lyase 1 family.</text>
</comment>
<dbReference type="RefSeq" id="WP_162449993.1">
    <property type="nucleotide sequence ID" value="NZ_WLZY01000002.1"/>
</dbReference>
<feature type="chain" id="PRO_5038678909" evidence="4">
    <location>
        <begin position="25"/>
        <end position="454"/>
    </location>
</feature>
<proteinExistence type="inferred from homology"/>
<evidence type="ECO:0000313" key="7">
    <source>
        <dbReference type="Proteomes" id="UP000460435"/>
    </source>
</evidence>
<dbReference type="InterPro" id="IPR012334">
    <property type="entry name" value="Pectin_lyas_fold"/>
</dbReference>
<evidence type="ECO:0000259" key="5">
    <source>
        <dbReference type="SMART" id="SM00656"/>
    </source>
</evidence>
<dbReference type="Pfam" id="PF00544">
    <property type="entry name" value="Pectate_lyase_4"/>
    <property type="match status" value="1"/>
</dbReference>
<keyword evidence="2" id="KW-0624">Polysaccharide degradation</keyword>
<reference evidence="6 7" key="1">
    <citation type="submission" date="2019-11" db="EMBL/GenBank/DDBJ databases">
        <authorList>
            <person name="Li X.-J."/>
            <person name="Feng X.-M."/>
        </authorList>
    </citation>
    <scope>NUCLEOTIDE SEQUENCE [LARGE SCALE GENOMIC DNA]</scope>
    <source>
        <strain evidence="6 7">XMNu-373</strain>
    </source>
</reference>
<evidence type="ECO:0000256" key="2">
    <source>
        <dbReference type="RuleBase" id="RU361173"/>
    </source>
</evidence>
<dbReference type="GO" id="GO:0030570">
    <property type="term" value="F:pectate lyase activity"/>
    <property type="evidence" value="ECO:0007669"/>
    <property type="project" value="InterPro"/>
</dbReference>
<dbReference type="PANTHER" id="PTHR31683">
    <property type="entry name" value="PECTATE LYASE 18-RELATED"/>
    <property type="match status" value="1"/>
</dbReference>
<dbReference type="SMART" id="SM00656">
    <property type="entry name" value="Amb_all"/>
    <property type="match status" value="1"/>
</dbReference>
<dbReference type="PANTHER" id="PTHR31683:SF18">
    <property type="entry name" value="PECTATE LYASE 21-RELATED"/>
    <property type="match status" value="1"/>
</dbReference>
<dbReference type="InterPro" id="IPR045032">
    <property type="entry name" value="PEL"/>
</dbReference>
<sequence>MRRSRSGGVALAAGVVLVASAAVAYGGDGSGGVSNLAMRHAREALPEGDGWGSAGAGTTGGSNASEGDVHVVSSRAELIDALGGDNDSNQDNATPKIVFVDGVIDGFESPDGGLLTCADFADPDYDFDEYLATYAPDVWGWDTDPQGPLEDARERSMRNQEAHTQINVGSNTTLIGLPGATLRHLTLMFNRADNVIIRNITFDEAFDCQPRWRPTDGAEGNWNSHFDHVSVRRGSNFWIDNNTFLTSPEKLPEYFGRKYEIYDGQLDITHTADLVTVSNNIFKDHDKLMLIGSTNNPGGGDPGRLNVTLRHNVFDGIGQRAPRVRFGQVDIYNNYYKLAVAAQSHDFDYAWGAGVESQIYAESNYFTFEGADADASEVIYDWGGTAITEKGTWADLGRGKARPVSLLDEFNAINTPGLGDDAGWTPVLRRGPVLPAIAVPAVVSKSAGAGGFPL</sequence>
<name>A0A7K3M246_9ACTN</name>
<dbReference type="EMBL" id="WLZY01000002">
    <property type="protein sequence ID" value="NDL57349.1"/>
    <property type="molecule type" value="Genomic_DNA"/>
</dbReference>
<comment type="caution">
    <text evidence="6">The sequence shown here is derived from an EMBL/GenBank/DDBJ whole genome shotgun (WGS) entry which is preliminary data.</text>
</comment>